<dbReference type="FunFam" id="2.60.40.10:FF:000953">
    <property type="entry name" value="Collagen, type XX, alpha 1"/>
    <property type="match status" value="1"/>
</dbReference>
<dbReference type="SMART" id="SM00327">
    <property type="entry name" value="VWA"/>
    <property type="match status" value="1"/>
</dbReference>
<evidence type="ECO:0000256" key="1">
    <source>
        <dbReference type="ARBA" id="ARBA00004498"/>
    </source>
</evidence>
<feature type="compositionally biased region" description="Basic and acidic residues" evidence="3">
    <location>
        <begin position="276"/>
        <end position="287"/>
    </location>
</feature>
<feature type="non-terminal residue" evidence="6">
    <location>
        <position position="434"/>
    </location>
</feature>
<dbReference type="EMBL" id="JANPWB010000011">
    <property type="protein sequence ID" value="KAJ1122684.1"/>
    <property type="molecule type" value="Genomic_DNA"/>
</dbReference>
<dbReference type="PANTHER" id="PTHR24020">
    <property type="entry name" value="COLLAGEN ALPHA"/>
    <property type="match status" value="1"/>
</dbReference>
<evidence type="ECO:0000313" key="6">
    <source>
        <dbReference type="EMBL" id="KAJ1122684.1"/>
    </source>
</evidence>
<dbReference type="InterPro" id="IPR036465">
    <property type="entry name" value="vWFA_dom_sf"/>
</dbReference>
<dbReference type="Pfam" id="PF00041">
    <property type="entry name" value="fn3"/>
    <property type="match status" value="1"/>
</dbReference>
<keyword evidence="7" id="KW-1185">Reference proteome</keyword>
<dbReference type="PRINTS" id="PR00453">
    <property type="entry name" value="VWFADOMAIN"/>
</dbReference>
<dbReference type="InterPro" id="IPR013783">
    <property type="entry name" value="Ig-like_fold"/>
</dbReference>
<protein>
    <submittedName>
        <fullName evidence="6">Uncharacterized protein</fullName>
    </submittedName>
</protein>
<dbReference type="AlphaFoldDB" id="A0AAV7P4L5"/>
<dbReference type="PROSITE" id="PS50853">
    <property type="entry name" value="FN3"/>
    <property type="match status" value="1"/>
</dbReference>
<evidence type="ECO:0000259" key="4">
    <source>
        <dbReference type="PROSITE" id="PS50234"/>
    </source>
</evidence>
<feature type="region of interest" description="Disordered" evidence="3">
    <location>
        <begin position="133"/>
        <end position="293"/>
    </location>
</feature>
<gene>
    <name evidence="6" type="ORF">NDU88_001169</name>
</gene>
<dbReference type="PANTHER" id="PTHR24020:SF39">
    <property type="entry name" value="COLLAGEN ALPHA-1(XX) CHAIN"/>
    <property type="match status" value="1"/>
</dbReference>
<feature type="domain" description="Fibronectin type-III" evidence="5">
    <location>
        <begin position="40"/>
        <end position="131"/>
    </location>
</feature>
<feature type="compositionally biased region" description="Basic and acidic residues" evidence="3">
    <location>
        <begin position="180"/>
        <end position="200"/>
    </location>
</feature>
<dbReference type="InterPro" id="IPR036116">
    <property type="entry name" value="FN3_sf"/>
</dbReference>
<dbReference type="InterPro" id="IPR003961">
    <property type="entry name" value="FN3_dom"/>
</dbReference>
<dbReference type="Pfam" id="PF00092">
    <property type="entry name" value="VWA"/>
    <property type="match status" value="1"/>
</dbReference>
<dbReference type="InterPro" id="IPR002035">
    <property type="entry name" value="VWF_A"/>
</dbReference>
<dbReference type="Proteomes" id="UP001066276">
    <property type="component" value="Chromosome 7"/>
</dbReference>
<dbReference type="Gene3D" id="3.40.50.410">
    <property type="entry name" value="von Willebrand factor, type A domain"/>
    <property type="match status" value="1"/>
</dbReference>
<dbReference type="SUPFAM" id="SSF53300">
    <property type="entry name" value="vWA-like"/>
    <property type="match status" value="1"/>
</dbReference>
<evidence type="ECO:0000313" key="7">
    <source>
        <dbReference type="Proteomes" id="UP001066276"/>
    </source>
</evidence>
<comment type="subcellular location">
    <subcellularLocation>
        <location evidence="1">Secreted</location>
        <location evidence="1">Extracellular space</location>
        <location evidence="1">Extracellular matrix</location>
    </subcellularLocation>
</comment>
<dbReference type="PROSITE" id="PS50234">
    <property type="entry name" value="VWFA"/>
    <property type="match status" value="1"/>
</dbReference>
<dbReference type="SUPFAM" id="SSF49265">
    <property type="entry name" value="Fibronectin type III"/>
    <property type="match status" value="1"/>
</dbReference>
<feature type="domain" description="VWFA" evidence="4">
    <location>
        <begin position="300"/>
        <end position="434"/>
    </location>
</feature>
<dbReference type="CDD" id="cd00063">
    <property type="entry name" value="FN3"/>
    <property type="match status" value="1"/>
</dbReference>
<feature type="compositionally biased region" description="Polar residues" evidence="3">
    <location>
        <begin position="139"/>
        <end position="149"/>
    </location>
</feature>
<feature type="non-terminal residue" evidence="6">
    <location>
        <position position="1"/>
    </location>
</feature>
<evidence type="ECO:0000256" key="3">
    <source>
        <dbReference type="SAM" id="MobiDB-lite"/>
    </source>
</evidence>
<accession>A0AAV7P4L5</accession>
<comment type="caution">
    <text evidence="6">The sequence shown here is derived from an EMBL/GenBank/DDBJ whole genome shotgun (WGS) entry which is preliminary data.</text>
</comment>
<name>A0AAV7P4L5_PLEWA</name>
<sequence length="434" mass="48068">VPARGGRERPLPEDMAMCPHHLMGWIVLGSHILAQVYGQGTSRLKLTVLSEDRLQMKWKETEGNMNGYKVRVKPMAGDTEQEVMLKTKIPKATVGGLSPSKEYTLQIYILNGSQEALFAKRKFVIDDLKNSANERRKQSNTQGNVTEPTVGSGLTPEEQPLQTEATSPALRGDNLQPDTAQEKEVKKEKAKRKEKEERKGKNTGTSKEGRKNKVNKTTSTMSEAEEKSTPRPTRPSLTMTPKARPNPTPKLKSERPVPTPKPRKHTPTVPDQEDQGSEKEPQGESRKGNQFHCDTSTKTDVVLLVDGSWSIGRSNFKLVREFLWGILAPLPIAQDKIRIALSQYSGDPQTVWDLNTHSTKDEVLEAVKNLRYKGGNTFTGLALTHVMEENLRSQAGARSDAGKIVILLTDGKSQDDANSSAQILKNTGIDIFAI</sequence>
<proteinExistence type="predicted"/>
<evidence type="ECO:0000259" key="5">
    <source>
        <dbReference type="PROSITE" id="PS50853"/>
    </source>
</evidence>
<dbReference type="Gene3D" id="2.60.40.10">
    <property type="entry name" value="Immunoglobulins"/>
    <property type="match status" value="1"/>
</dbReference>
<keyword evidence="2" id="KW-0964">Secreted</keyword>
<dbReference type="InterPro" id="IPR050525">
    <property type="entry name" value="ECM_Assembly_Org"/>
</dbReference>
<organism evidence="6 7">
    <name type="scientific">Pleurodeles waltl</name>
    <name type="common">Iberian ribbed newt</name>
    <dbReference type="NCBI Taxonomy" id="8319"/>
    <lineage>
        <taxon>Eukaryota</taxon>
        <taxon>Metazoa</taxon>
        <taxon>Chordata</taxon>
        <taxon>Craniata</taxon>
        <taxon>Vertebrata</taxon>
        <taxon>Euteleostomi</taxon>
        <taxon>Amphibia</taxon>
        <taxon>Batrachia</taxon>
        <taxon>Caudata</taxon>
        <taxon>Salamandroidea</taxon>
        <taxon>Salamandridae</taxon>
        <taxon>Pleurodelinae</taxon>
        <taxon>Pleurodeles</taxon>
    </lineage>
</organism>
<keyword evidence="2" id="KW-0272">Extracellular matrix</keyword>
<reference evidence="6" key="1">
    <citation type="journal article" date="2022" name="bioRxiv">
        <title>Sequencing and chromosome-scale assembly of the giantPleurodeles waltlgenome.</title>
        <authorList>
            <person name="Brown T."/>
            <person name="Elewa A."/>
            <person name="Iarovenko S."/>
            <person name="Subramanian E."/>
            <person name="Araus A.J."/>
            <person name="Petzold A."/>
            <person name="Susuki M."/>
            <person name="Suzuki K.-i.T."/>
            <person name="Hayashi T."/>
            <person name="Toyoda A."/>
            <person name="Oliveira C."/>
            <person name="Osipova E."/>
            <person name="Leigh N.D."/>
            <person name="Simon A."/>
            <person name="Yun M.H."/>
        </authorList>
    </citation>
    <scope>NUCLEOTIDE SEQUENCE</scope>
    <source>
        <strain evidence="6">20211129_DDA</strain>
        <tissue evidence="6">Liver</tissue>
    </source>
</reference>
<evidence type="ECO:0000256" key="2">
    <source>
        <dbReference type="ARBA" id="ARBA00022530"/>
    </source>
</evidence>